<keyword evidence="2" id="KW-0812">Transmembrane</keyword>
<evidence type="ECO:0000256" key="1">
    <source>
        <dbReference type="SAM" id="MobiDB-lite"/>
    </source>
</evidence>
<protein>
    <submittedName>
        <fullName evidence="3">DUF1700 domain-containing protein</fullName>
    </submittedName>
</protein>
<feature type="transmembrane region" description="Helical" evidence="2">
    <location>
        <begin position="121"/>
        <end position="142"/>
    </location>
</feature>
<dbReference type="EMBL" id="CP130318">
    <property type="protein sequence ID" value="WNQ11620.1"/>
    <property type="molecule type" value="Genomic_DNA"/>
</dbReference>
<accession>A0AA96RDP5</accession>
<reference evidence="3 4" key="1">
    <citation type="submission" date="2022-02" db="EMBL/GenBank/DDBJ databases">
        <title>Paenibacillus sp. MBLB1776 Whole Genome Shotgun Sequencing.</title>
        <authorList>
            <person name="Hwang C.Y."/>
            <person name="Cho E.-S."/>
            <person name="Seo M.-J."/>
        </authorList>
    </citation>
    <scope>NUCLEOTIDE SEQUENCE [LARGE SCALE GENOMIC DNA]</scope>
    <source>
        <strain evidence="3 4">MBLB1776</strain>
    </source>
</reference>
<gene>
    <name evidence="3" type="ORF">MJA45_00640</name>
</gene>
<keyword evidence="2" id="KW-1133">Transmembrane helix</keyword>
<feature type="compositionally biased region" description="Polar residues" evidence="1">
    <location>
        <begin position="58"/>
        <end position="69"/>
    </location>
</feature>
<feature type="region of interest" description="Disordered" evidence="1">
    <location>
        <begin position="51"/>
        <end position="87"/>
    </location>
</feature>
<feature type="transmembrane region" description="Helical" evidence="2">
    <location>
        <begin position="157"/>
        <end position="178"/>
    </location>
</feature>
<evidence type="ECO:0000256" key="2">
    <source>
        <dbReference type="SAM" id="Phobius"/>
    </source>
</evidence>
<feature type="transmembrane region" description="Helical" evidence="2">
    <location>
        <begin position="93"/>
        <end position="114"/>
    </location>
</feature>
<organism evidence="3 4">
    <name type="scientific">Paenibacillus aurantius</name>
    <dbReference type="NCBI Taxonomy" id="2918900"/>
    <lineage>
        <taxon>Bacteria</taxon>
        <taxon>Bacillati</taxon>
        <taxon>Bacillota</taxon>
        <taxon>Bacilli</taxon>
        <taxon>Bacillales</taxon>
        <taxon>Paenibacillaceae</taxon>
        <taxon>Paenibacillus</taxon>
    </lineage>
</organism>
<dbReference type="KEGG" id="paun:MJA45_00640"/>
<evidence type="ECO:0000313" key="4">
    <source>
        <dbReference type="Proteomes" id="UP001305702"/>
    </source>
</evidence>
<keyword evidence="2" id="KW-0472">Membrane</keyword>
<dbReference type="Pfam" id="PF22564">
    <property type="entry name" value="HAAS"/>
    <property type="match status" value="1"/>
</dbReference>
<sequence length="199" mass="21803">MTKAEFFHNLEEKLRGLPESERRNIMAIYEDLFVKAAENGKSEQEIARSLGHGPHYTTEPTLPVQTYPSTRGKETFPSYRQPSSGGGDPAWQAGIRGTVALIALSFFNLVFVLGPFAAVSAVLFAFCIVSLVLATSPLWIVMGSGIPDSLPALQLEIFGSLMLGGLGVLLCLALIRVVRAYVWAVKKYFTLNIRLIRGK</sequence>
<proteinExistence type="predicted"/>
<dbReference type="AlphaFoldDB" id="A0AA96RDP5"/>
<dbReference type="Proteomes" id="UP001305702">
    <property type="component" value="Chromosome"/>
</dbReference>
<dbReference type="RefSeq" id="WP_315605397.1">
    <property type="nucleotide sequence ID" value="NZ_CP130318.1"/>
</dbReference>
<evidence type="ECO:0000313" key="3">
    <source>
        <dbReference type="EMBL" id="WNQ11620.1"/>
    </source>
</evidence>
<keyword evidence="4" id="KW-1185">Reference proteome</keyword>
<name>A0AA96RDP5_9BACL</name>